<gene>
    <name evidence="2" type="ORF">GCM10023349_24140</name>
</gene>
<comment type="caution">
    <text evidence="2">The sequence shown here is derived from an EMBL/GenBank/DDBJ whole genome shotgun (WGS) entry which is preliminary data.</text>
</comment>
<dbReference type="EMBL" id="BAABKM010000002">
    <property type="protein sequence ID" value="GAA4705503.1"/>
    <property type="molecule type" value="Genomic_DNA"/>
</dbReference>
<name>A0ABP8XCN4_9ACTN</name>
<keyword evidence="3" id="KW-1185">Reference proteome</keyword>
<organism evidence="2 3">
    <name type="scientific">Nocardioides conyzicola</name>
    <dbReference type="NCBI Taxonomy" id="1651781"/>
    <lineage>
        <taxon>Bacteria</taxon>
        <taxon>Bacillati</taxon>
        <taxon>Actinomycetota</taxon>
        <taxon>Actinomycetes</taxon>
        <taxon>Propionibacteriales</taxon>
        <taxon>Nocardioidaceae</taxon>
        <taxon>Nocardioides</taxon>
    </lineage>
</organism>
<sequence length="209" mass="22689">MKSTNDSMIDGSQEAHNDSATSIVCMGCAVPETHGSLNFTTDDHPSIHYVIAKNGRFHQGADDETVRGIQLLRNVIDHLHQVIWVLRHPHSSIILDVSRQWGRVVPLAHESALLPTIGWHGTGSPSTLKHGKALARIVESTVVAACSMPASEHQTISAAAVCGIQVVIPDLPGARWTGTRPTAARSRRRRRPNPRTASTASDRLKSLDQ</sequence>
<evidence type="ECO:0000313" key="2">
    <source>
        <dbReference type="EMBL" id="GAA4705503.1"/>
    </source>
</evidence>
<dbReference type="Proteomes" id="UP001499974">
    <property type="component" value="Unassembled WGS sequence"/>
</dbReference>
<protein>
    <submittedName>
        <fullName evidence="2">Uncharacterized protein</fullName>
    </submittedName>
</protein>
<feature type="region of interest" description="Disordered" evidence="1">
    <location>
        <begin position="175"/>
        <end position="209"/>
    </location>
</feature>
<proteinExistence type="predicted"/>
<evidence type="ECO:0000313" key="3">
    <source>
        <dbReference type="Proteomes" id="UP001499974"/>
    </source>
</evidence>
<accession>A0ABP8XCN4</accession>
<reference evidence="3" key="1">
    <citation type="journal article" date="2019" name="Int. J. Syst. Evol. Microbiol.">
        <title>The Global Catalogue of Microorganisms (GCM) 10K type strain sequencing project: providing services to taxonomists for standard genome sequencing and annotation.</title>
        <authorList>
            <consortium name="The Broad Institute Genomics Platform"/>
            <consortium name="The Broad Institute Genome Sequencing Center for Infectious Disease"/>
            <person name="Wu L."/>
            <person name="Ma J."/>
        </authorList>
    </citation>
    <scope>NUCLEOTIDE SEQUENCE [LARGE SCALE GENOMIC DNA]</scope>
    <source>
        <strain evidence="3">JCM 18531</strain>
    </source>
</reference>
<evidence type="ECO:0000256" key="1">
    <source>
        <dbReference type="SAM" id="MobiDB-lite"/>
    </source>
</evidence>